<keyword evidence="3" id="KW-1185">Reference proteome</keyword>
<dbReference type="RefSeq" id="WP_012230183.1">
    <property type="nucleotide sequence ID" value="NZ_HG422565.1"/>
</dbReference>
<dbReference type="SUPFAM" id="SSF50800">
    <property type="entry name" value="PK beta-barrel domain-like"/>
    <property type="match status" value="1"/>
</dbReference>
<dbReference type="GO" id="GO:0030170">
    <property type="term" value="F:pyridoxal phosphate binding"/>
    <property type="evidence" value="ECO:0007669"/>
    <property type="project" value="InterPro"/>
</dbReference>
<reference evidence="2 3" key="1">
    <citation type="journal article" date="2013" name="ISME J.">
        <title>Metabolic model for the filamentous 'Candidatus Microthrix parvicella' based on genomic and metagenomic analyses.</title>
        <authorList>
            <person name="Jon McIlroy S."/>
            <person name="Kristiansen R."/>
            <person name="Albertsen M."/>
            <person name="Michael Karst S."/>
            <person name="Rossetti S."/>
            <person name="Lund Nielsen J."/>
            <person name="Tandoi V."/>
            <person name="James Seviour R."/>
            <person name="Nielsen P.H."/>
        </authorList>
    </citation>
    <scope>NUCLEOTIDE SEQUENCE [LARGE SCALE GENOMIC DNA]</scope>
    <source>
        <strain evidence="2 3">RN1</strain>
    </source>
</reference>
<name>R4Z7G3_9ACTN</name>
<proteinExistence type="predicted"/>
<dbReference type="GO" id="GO:0030151">
    <property type="term" value="F:molybdenum ion binding"/>
    <property type="evidence" value="ECO:0007669"/>
    <property type="project" value="InterPro"/>
</dbReference>
<dbReference type="PROSITE" id="PS51340">
    <property type="entry name" value="MOSC"/>
    <property type="match status" value="1"/>
</dbReference>
<dbReference type="InterPro" id="IPR005302">
    <property type="entry name" value="MoCF_Sase_C"/>
</dbReference>
<dbReference type="eggNOG" id="COG3217">
    <property type="taxonomic scope" value="Bacteria"/>
</dbReference>
<dbReference type="Proteomes" id="UP000018291">
    <property type="component" value="Unassembled WGS sequence"/>
</dbReference>
<protein>
    <submittedName>
        <fullName evidence="2">MOSC domain protein beta barrel domain protein</fullName>
    </submittedName>
</protein>
<dbReference type="HOGENOM" id="CLU_028286_4_0_11"/>
<dbReference type="EMBL" id="CANL01000076">
    <property type="protein sequence ID" value="CCM65457.1"/>
    <property type="molecule type" value="Genomic_DNA"/>
</dbReference>
<gene>
    <name evidence="2" type="ORF">BN381_780006</name>
</gene>
<dbReference type="AlphaFoldDB" id="R4Z7G3"/>
<dbReference type="Pfam" id="PF03476">
    <property type="entry name" value="MOSC_N"/>
    <property type="match status" value="1"/>
</dbReference>
<evidence type="ECO:0000259" key="1">
    <source>
        <dbReference type="PROSITE" id="PS51340"/>
    </source>
</evidence>
<evidence type="ECO:0000313" key="3">
    <source>
        <dbReference type="Proteomes" id="UP000018291"/>
    </source>
</evidence>
<sequence>MRIVELWRYPIKSLGGERLQTSAVTELGLVGDRSWGIEDVATGRVLTARREATLLLAAGRLAEDGSAEVHLGDDVLRSDDELSDWLGRRVRLRAADHNSGGTFEAPLDDLDESSCNWMQWTGPPGAFHDSKRTRVSLISTTTLAGQDPRRFRANVVLDQDGTVGESTESTEDGWVGQSLVIGGVTLDVRRHIGRCVMVTRPQPGLARDLDVLQRLNAERAGLAAIGALVTQPGEISVGDTVMPRVDSTVSRLLRPTVSKTVRRAARQLPKLDRLRRSTSRRA</sequence>
<dbReference type="InterPro" id="IPR005303">
    <property type="entry name" value="MOCOS_middle"/>
</dbReference>
<accession>R4Z7G3</accession>
<comment type="caution">
    <text evidence="2">The sequence shown here is derived from an EMBL/GenBank/DDBJ whole genome shotgun (WGS) entry which is preliminary data.</text>
</comment>
<feature type="domain" description="MOSC" evidence="1">
    <location>
        <begin position="90"/>
        <end position="244"/>
    </location>
</feature>
<evidence type="ECO:0000313" key="2">
    <source>
        <dbReference type="EMBL" id="CCM65457.1"/>
    </source>
</evidence>
<dbReference type="STRING" id="1229780.BN381_780006"/>
<organism evidence="2 3">
    <name type="scientific">Candidatus Neomicrothrix parvicella RN1</name>
    <dbReference type="NCBI Taxonomy" id="1229780"/>
    <lineage>
        <taxon>Bacteria</taxon>
        <taxon>Bacillati</taxon>
        <taxon>Actinomycetota</taxon>
        <taxon>Acidimicrobiia</taxon>
        <taxon>Acidimicrobiales</taxon>
        <taxon>Microthrixaceae</taxon>
        <taxon>Candidatus Neomicrothrix</taxon>
    </lineage>
</organism>
<dbReference type="Pfam" id="PF03473">
    <property type="entry name" value="MOSC"/>
    <property type="match status" value="1"/>
</dbReference>
<dbReference type="OrthoDB" id="9793178at2"/>
<dbReference type="InterPro" id="IPR011037">
    <property type="entry name" value="Pyrv_Knase-like_insert_dom_sf"/>
</dbReference>
<dbReference type="GO" id="GO:0003824">
    <property type="term" value="F:catalytic activity"/>
    <property type="evidence" value="ECO:0007669"/>
    <property type="project" value="InterPro"/>
</dbReference>